<evidence type="ECO:0000313" key="1">
    <source>
        <dbReference type="EMBL" id="VFU11082.1"/>
    </source>
</evidence>
<organism evidence="1 2">
    <name type="scientific">Methylocella tundrae</name>
    <dbReference type="NCBI Taxonomy" id="227605"/>
    <lineage>
        <taxon>Bacteria</taxon>
        <taxon>Pseudomonadati</taxon>
        <taxon>Pseudomonadota</taxon>
        <taxon>Alphaproteobacteria</taxon>
        <taxon>Hyphomicrobiales</taxon>
        <taxon>Beijerinckiaceae</taxon>
        <taxon>Methylocella</taxon>
    </lineage>
</organism>
<sequence>MGLLPILALMKRIAAHASKRRMVAAGNQILCHRDALLISRTRRALTVAAWFQAPEKLRKLTRGIVVRPAAAQATPQTSMIK</sequence>
<dbReference type="EMBL" id="LR536450">
    <property type="protein sequence ID" value="VFU11082.1"/>
    <property type="molecule type" value="Genomic_DNA"/>
</dbReference>
<evidence type="ECO:0000313" key="2">
    <source>
        <dbReference type="Proteomes" id="UP000294360"/>
    </source>
</evidence>
<name>A0A4U8Z692_METTU</name>
<dbReference type="KEGG" id="mtun:MTUNDRAET4_4201"/>
<gene>
    <name evidence="1" type="ORF">MTUNDRAET4_4201</name>
</gene>
<dbReference type="Proteomes" id="UP000294360">
    <property type="component" value="Chromosome"/>
</dbReference>
<accession>A0A4U8Z692</accession>
<protein>
    <submittedName>
        <fullName evidence="1">Uncharacterized protein</fullName>
    </submittedName>
</protein>
<dbReference type="AlphaFoldDB" id="A0A4U8Z692"/>
<reference evidence="1 2" key="1">
    <citation type="submission" date="2019-03" db="EMBL/GenBank/DDBJ databases">
        <authorList>
            <person name="Kox A.R. M."/>
        </authorList>
    </citation>
    <scope>NUCLEOTIDE SEQUENCE [LARGE SCALE GENOMIC DNA]</scope>
    <source>
        <strain evidence="1">MTUNDRAET4 annotated genome</strain>
    </source>
</reference>
<proteinExistence type="predicted"/>